<keyword evidence="4" id="KW-0479">Metal-binding</keyword>
<proteinExistence type="predicted"/>
<dbReference type="GO" id="GO:0004519">
    <property type="term" value="F:endonuclease activity"/>
    <property type="evidence" value="ECO:0007669"/>
    <property type="project" value="UniProtKB-KW"/>
</dbReference>
<dbReference type="PANTHER" id="PTHR42648:SF11">
    <property type="entry name" value="TRANSPOSON TY4-P GAG-POL POLYPROTEIN"/>
    <property type="match status" value="1"/>
</dbReference>
<protein>
    <recommendedName>
        <fullName evidence="15">Integrase catalytic domain-containing protein</fullName>
    </recommendedName>
</protein>
<keyword evidence="17" id="KW-1185">Reference proteome</keyword>
<evidence type="ECO:0000256" key="13">
    <source>
        <dbReference type="ARBA" id="ARBA00048173"/>
    </source>
</evidence>
<evidence type="ECO:0000256" key="7">
    <source>
        <dbReference type="ARBA" id="ARBA00022842"/>
    </source>
</evidence>
<gene>
    <name evidence="16" type="ORF">O181_054016</name>
</gene>
<name>A0A9Q3HQQ1_9BASI</name>
<evidence type="ECO:0000256" key="10">
    <source>
        <dbReference type="ARBA" id="ARBA00022918"/>
    </source>
</evidence>
<evidence type="ECO:0000256" key="5">
    <source>
        <dbReference type="ARBA" id="ARBA00022759"/>
    </source>
</evidence>
<dbReference type="GO" id="GO:0003887">
    <property type="term" value="F:DNA-directed DNA polymerase activity"/>
    <property type="evidence" value="ECO:0007669"/>
    <property type="project" value="UniProtKB-KW"/>
</dbReference>
<comment type="caution">
    <text evidence="16">The sequence shown here is derived from an EMBL/GenBank/DDBJ whole genome shotgun (WGS) entry which is preliminary data.</text>
</comment>
<dbReference type="Proteomes" id="UP000765509">
    <property type="component" value="Unassembled WGS sequence"/>
</dbReference>
<keyword evidence="11" id="KW-0808">Transferase</keyword>
<keyword evidence="7" id="KW-0460">Magnesium</keyword>
<dbReference type="GO" id="GO:0005634">
    <property type="term" value="C:nucleus"/>
    <property type="evidence" value="ECO:0007669"/>
    <property type="project" value="UniProtKB-ARBA"/>
</dbReference>
<organism evidence="16 17">
    <name type="scientific">Austropuccinia psidii MF-1</name>
    <dbReference type="NCBI Taxonomy" id="1389203"/>
    <lineage>
        <taxon>Eukaryota</taxon>
        <taxon>Fungi</taxon>
        <taxon>Dikarya</taxon>
        <taxon>Basidiomycota</taxon>
        <taxon>Pucciniomycotina</taxon>
        <taxon>Pucciniomycetes</taxon>
        <taxon>Pucciniales</taxon>
        <taxon>Sphaerophragmiaceae</taxon>
        <taxon>Austropuccinia</taxon>
    </lineage>
</organism>
<evidence type="ECO:0000256" key="14">
    <source>
        <dbReference type="ARBA" id="ARBA00049244"/>
    </source>
</evidence>
<keyword evidence="2" id="KW-0548">Nucleotidyltransferase</keyword>
<evidence type="ECO:0000256" key="6">
    <source>
        <dbReference type="ARBA" id="ARBA00022801"/>
    </source>
</evidence>
<dbReference type="AlphaFoldDB" id="A0A9Q3HQQ1"/>
<keyword evidence="12" id="KW-0233">DNA recombination</keyword>
<evidence type="ECO:0000256" key="12">
    <source>
        <dbReference type="ARBA" id="ARBA00023172"/>
    </source>
</evidence>
<dbReference type="PANTHER" id="PTHR42648">
    <property type="entry name" value="TRANSPOSASE, PUTATIVE-RELATED"/>
    <property type="match status" value="1"/>
</dbReference>
<evidence type="ECO:0000313" key="17">
    <source>
        <dbReference type="Proteomes" id="UP000765509"/>
    </source>
</evidence>
<evidence type="ECO:0000259" key="15">
    <source>
        <dbReference type="PROSITE" id="PS50994"/>
    </source>
</evidence>
<accession>A0A9Q3HQQ1</accession>
<dbReference type="GO" id="GO:0015074">
    <property type="term" value="P:DNA integration"/>
    <property type="evidence" value="ECO:0007669"/>
    <property type="project" value="UniProtKB-KW"/>
</dbReference>
<dbReference type="SUPFAM" id="SSF53098">
    <property type="entry name" value="Ribonuclease H-like"/>
    <property type="match status" value="1"/>
</dbReference>
<sequence length="832" mass="92275">MSGSTRSKKAANDNAEPKPLLNKKVYSLLNSLCLEVLSLRSERVSDTAEMQSLRLALSSPPTINNHVCPILHMTDLCRSHIGLQTGPIICNKMAQILPNGSQASTECFASLSTQRTWSMTSPPYLTIALRKKTEQYPIRSTRRFPLTLPCASALYQPKLQVVRDLLDLLVENRTGQHKPNSTIILSLRKTFGIFKKLGVDGDELEGLLAQAACHPPASLDWVAFNQLVTCAILAKGDKKPFQVRLPPEHLVDWFGGLCFHCGCACHWQDDCPHTKGFANPNLCLASPGPFQTPCPGTPDCQSQPLSSPQYQRERVSQVKFVEHDAVNCVLIDTGASIHLSGSARFSTNLKNVAPFCIFFADSNSSITISQMVTLKIPIRHGFMIIQDVPFSTKILGTILSISRLCRVGVIPFCNALLLSLLVCNILVTTTFLNDCWWIDVVSGEETIVLVAETSSPCFFEMNQVSLPQSTNLSSGEWHEQLGHACDKVVISFLKQHVPTFNIKTWQTFYCPVCVKAKKTHQLAKAHTDIPKQKPLELLVLDVLGPFEDNVQGFQYLLKVRDHVLTYSIVNPIKSQLDAPAAILDAIKQLQVRNGLTPKALRTNNTQELTLASFTNSLAVMGITFCPLLPYLPQENSKAECLNRTLGDMARAMVVQGQMPSCFWQFAYTSSSFIHNRIPNSHCPKSSPHQELFRKAPSIVTLCPHGTDAVVHIPAVHQHGKLRPWEVDCKLLRELMSGGSLLWDQHTNKMVQSASVIFPQFQASRQADTPAKGSLTHIMNTRVLGEVTMEQYFEEENQAIASLPLVKDVKILNHSGQALSGPHRNHWRTSCLT</sequence>
<dbReference type="EMBL" id="AVOT02023925">
    <property type="protein sequence ID" value="MBW0514301.1"/>
    <property type="molecule type" value="Genomic_DNA"/>
</dbReference>
<evidence type="ECO:0000256" key="3">
    <source>
        <dbReference type="ARBA" id="ARBA00022722"/>
    </source>
</evidence>
<evidence type="ECO:0000256" key="1">
    <source>
        <dbReference type="ARBA" id="ARBA00022578"/>
    </source>
</evidence>
<evidence type="ECO:0000256" key="11">
    <source>
        <dbReference type="ARBA" id="ARBA00022932"/>
    </source>
</evidence>
<keyword evidence="9" id="KW-0229">DNA integration</keyword>
<dbReference type="PROSITE" id="PS50994">
    <property type="entry name" value="INTEGRASE"/>
    <property type="match status" value="1"/>
</dbReference>
<evidence type="ECO:0000256" key="9">
    <source>
        <dbReference type="ARBA" id="ARBA00022908"/>
    </source>
</evidence>
<keyword evidence="3" id="KW-0540">Nuclease</keyword>
<keyword evidence="6" id="KW-0378">Hydrolase</keyword>
<dbReference type="GO" id="GO:0046872">
    <property type="term" value="F:metal ion binding"/>
    <property type="evidence" value="ECO:0007669"/>
    <property type="project" value="UniProtKB-KW"/>
</dbReference>
<dbReference type="GO" id="GO:0016787">
    <property type="term" value="F:hydrolase activity"/>
    <property type="evidence" value="ECO:0007669"/>
    <property type="project" value="UniProtKB-KW"/>
</dbReference>
<dbReference type="GO" id="GO:0032196">
    <property type="term" value="P:transposition"/>
    <property type="evidence" value="ECO:0007669"/>
    <property type="project" value="UniProtKB-KW"/>
</dbReference>
<evidence type="ECO:0000256" key="8">
    <source>
        <dbReference type="ARBA" id="ARBA00022884"/>
    </source>
</evidence>
<dbReference type="Gene3D" id="3.30.420.10">
    <property type="entry name" value="Ribonuclease H-like superfamily/Ribonuclease H"/>
    <property type="match status" value="1"/>
</dbReference>
<dbReference type="InterPro" id="IPR036397">
    <property type="entry name" value="RNaseH_sf"/>
</dbReference>
<comment type="catalytic activity">
    <reaction evidence="14">
        <text>DNA(n) + a 2'-deoxyribonucleoside 5'-triphosphate = DNA(n+1) + diphosphate</text>
        <dbReference type="Rhea" id="RHEA:22508"/>
        <dbReference type="Rhea" id="RHEA-COMP:17339"/>
        <dbReference type="Rhea" id="RHEA-COMP:17340"/>
        <dbReference type="ChEBI" id="CHEBI:33019"/>
        <dbReference type="ChEBI" id="CHEBI:61560"/>
        <dbReference type="ChEBI" id="CHEBI:173112"/>
        <dbReference type="EC" id="2.7.7.7"/>
    </reaction>
</comment>
<dbReference type="InterPro" id="IPR039537">
    <property type="entry name" value="Retrotran_Ty1/copia-like"/>
</dbReference>
<evidence type="ECO:0000313" key="16">
    <source>
        <dbReference type="EMBL" id="MBW0514301.1"/>
    </source>
</evidence>
<keyword evidence="10" id="KW-0695">RNA-directed DNA polymerase</keyword>
<dbReference type="GO" id="GO:0003964">
    <property type="term" value="F:RNA-directed DNA polymerase activity"/>
    <property type="evidence" value="ECO:0007669"/>
    <property type="project" value="UniProtKB-KW"/>
</dbReference>
<keyword evidence="1" id="KW-0815">Transposition</keyword>
<keyword evidence="5" id="KW-0255">Endonuclease</keyword>
<reference evidence="16" key="1">
    <citation type="submission" date="2021-03" db="EMBL/GenBank/DDBJ databases">
        <title>Draft genome sequence of rust myrtle Austropuccinia psidii MF-1, a brazilian biotype.</title>
        <authorList>
            <person name="Quecine M.C."/>
            <person name="Pachon D.M.R."/>
            <person name="Bonatelli M.L."/>
            <person name="Correr F.H."/>
            <person name="Franceschini L.M."/>
            <person name="Leite T.F."/>
            <person name="Margarido G.R.A."/>
            <person name="Almeida C.A."/>
            <person name="Ferrarezi J.A."/>
            <person name="Labate C.A."/>
        </authorList>
    </citation>
    <scope>NUCLEOTIDE SEQUENCE</scope>
    <source>
        <strain evidence="16">MF-1</strain>
    </source>
</reference>
<feature type="domain" description="Integrase catalytic" evidence="15">
    <location>
        <begin position="530"/>
        <end position="695"/>
    </location>
</feature>
<keyword evidence="11" id="KW-0239">DNA-directed DNA polymerase</keyword>
<dbReference type="GO" id="GO:0003723">
    <property type="term" value="F:RNA binding"/>
    <property type="evidence" value="ECO:0007669"/>
    <property type="project" value="UniProtKB-KW"/>
</dbReference>
<evidence type="ECO:0000256" key="4">
    <source>
        <dbReference type="ARBA" id="ARBA00022723"/>
    </source>
</evidence>
<dbReference type="GO" id="GO:0006310">
    <property type="term" value="P:DNA recombination"/>
    <property type="evidence" value="ECO:0007669"/>
    <property type="project" value="UniProtKB-KW"/>
</dbReference>
<evidence type="ECO:0000256" key="2">
    <source>
        <dbReference type="ARBA" id="ARBA00022695"/>
    </source>
</evidence>
<dbReference type="InterPro" id="IPR012337">
    <property type="entry name" value="RNaseH-like_sf"/>
</dbReference>
<comment type="catalytic activity">
    <reaction evidence="13">
        <text>DNA(n) + a 2'-deoxyribonucleoside 5'-triphosphate = DNA(n+1) + diphosphate</text>
        <dbReference type="Rhea" id="RHEA:22508"/>
        <dbReference type="Rhea" id="RHEA-COMP:17339"/>
        <dbReference type="Rhea" id="RHEA-COMP:17340"/>
        <dbReference type="ChEBI" id="CHEBI:33019"/>
        <dbReference type="ChEBI" id="CHEBI:61560"/>
        <dbReference type="ChEBI" id="CHEBI:173112"/>
        <dbReference type="EC" id="2.7.7.49"/>
    </reaction>
</comment>
<dbReference type="OrthoDB" id="2640446at2759"/>
<dbReference type="InterPro" id="IPR001584">
    <property type="entry name" value="Integrase_cat-core"/>
</dbReference>
<keyword evidence="8" id="KW-0694">RNA-binding</keyword>